<dbReference type="AlphaFoldDB" id="A0A1G9X0J9"/>
<sequence>MIWKKVTKHMMYEQLKWAAIYFLVITLIHIGLAILSTIYAFERDDFITFSHSSVTIFMLTLGILSAYSFMPRLIQNGVTRKDYFMGGSVSAVGLTVVLTFAALVMTFLDYSLVKPEAVHSLLGEFSGNWTAVTLYYSISSLIMYYIGWFISIGYYRYGWVIGFVFIGISFILIGLNDHIWEVEFLKGAAKWLPFNVDNPSIAFSLISSVILFIILLTSIRSITRRIRIKM</sequence>
<evidence type="ECO:0000313" key="3">
    <source>
        <dbReference type="Proteomes" id="UP000199334"/>
    </source>
</evidence>
<dbReference type="Proteomes" id="UP000199334">
    <property type="component" value="Unassembled WGS sequence"/>
</dbReference>
<dbReference type="RefSeq" id="WP_093855447.1">
    <property type="nucleotide sequence ID" value="NZ_BJVZ01000010.1"/>
</dbReference>
<feature type="transmembrane region" description="Helical" evidence="1">
    <location>
        <begin position="128"/>
        <end position="150"/>
    </location>
</feature>
<keyword evidence="1" id="KW-1133">Transmembrane helix</keyword>
<proteinExistence type="predicted"/>
<feature type="transmembrane region" description="Helical" evidence="1">
    <location>
        <begin position="47"/>
        <end position="70"/>
    </location>
</feature>
<evidence type="ECO:0000256" key="1">
    <source>
        <dbReference type="SAM" id="Phobius"/>
    </source>
</evidence>
<dbReference type="STRING" id="237069.SAMN05216498_0952"/>
<protein>
    <submittedName>
        <fullName evidence="2">Uncharacterized protein</fullName>
    </submittedName>
</protein>
<feature type="transmembrane region" description="Helical" evidence="1">
    <location>
        <begin position="20"/>
        <end position="41"/>
    </location>
</feature>
<feature type="transmembrane region" description="Helical" evidence="1">
    <location>
        <begin position="82"/>
        <end position="108"/>
    </location>
</feature>
<feature type="transmembrane region" description="Helical" evidence="1">
    <location>
        <begin position="201"/>
        <end position="222"/>
    </location>
</feature>
<keyword evidence="1" id="KW-0472">Membrane</keyword>
<dbReference type="EMBL" id="FNIG01000001">
    <property type="protein sequence ID" value="SDM89913.1"/>
    <property type="molecule type" value="Genomic_DNA"/>
</dbReference>
<keyword evidence="3" id="KW-1185">Reference proteome</keyword>
<name>A0A1G9X0J9_9BACI</name>
<gene>
    <name evidence="2" type="ORF">SAMN05216498_0952</name>
</gene>
<organism evidence="2 3">
    <name type="scientific">Tenuibacillus multivorans</name>
    <dbReference type="NCBI Taxonomy" id="237069"/>
    <lineage>
        <taxon>Bacteria</taxon>
        <taxon>Bacillati</taxon>
        <taxon>Bacillota</taxon>
        <taxon>Bacilli</taxon>
        <taxon>Bacillales</taxon>
        <taxon>Bacillaceae</taxon>
        <taxon>Tenuibacillus</taxon>
    </lineage>
</organism>
<dbReference type="OrthoDB" id="2388713at2"/>
<feature type="transmembrane region" description="Helical" evidence="1">
    <location>
        <begin position="157"/>
        <end position="175"/>
    </location>
</feature>
<evidence type="ECO:0000313" key="2">
    <source>
        <dbReference type="EMBL" id="SDM89913.1"/>
    </source>
</evidence>
<accession>A0A1G9X0J9</accession>
<reference evidence="2 3" key="1">
    <citation type="submission" date="2016-10" db="EMBL/GenBank/DDBJ databases">
        <authorList>
            <person name="de Groot N.N."/>
        </authorList>
    </citation>
    <scope>NUCLEOTIDE SEQUENCE [LARGE SCALE GENOMIC DNA]</scope>
    <source>
        <strain evidence="2 3">CGMCC 1.3442</strain>
    </source>
</reference>
<keyword evidence="1" id="KW-0812">Transmembrane</keyword>